<evidence type="ECO:0000256" key="2">
    <source>
        <dbReference type="ARBA" id="ARBA00001997"/>
    </source>
</evidence>
<evidence type="ECO:0000256" key="4">
    <source>
        <dbReference type="ARBA" id="ARBA00019595"/>
    </source>
</evidence>
<dbReference type="RefSeq" id="WP_338224754.1">
    <property type="nucleotide sequence ID" value="NZ_BTPD01000008.1"/>
</dbReference>
<comment type="caution">
    <text evidence="6">The sequence shown here is derived from an EMBL/GenBank/DDBJ whole genome shotgun (WGS) entry which is preliminary data.</text>
</comment>
<dbReference type="PANTHER" id="PTHR21047:SF2">
    <property type="entry name" value="THYMIDINE DIPHOSPHO-4-KETO-RHAMNOSE 3,5-EPIMERASE"/>
    <property type="match status" value="1"/>
</dbReference>
<dbReference type="Proteomes" id="UP001338309">
    <property type="component" value="Unassembled WGS sequence"/>
</dbReference>
<name>A0ABQ6PPZ9_9BACT</name>
<accession>A0ABQ6PPZ9</accession>
<dbReference type="InterPro" id="IPR014710">
    <property type="entry name" value="RmlC-like_jellyroll"/>
</dbReference>
<dbReference type="NCBIfam" id="TIGR01221">
    <property type="entry name" value="rmlC"/>
    <property type="match status" value="1"/>
</dbReference>
<dbReference type="EC" id="5.1.3.13" evidence="3 5"/>
<evidence type="ECO:0000313" key="6">
    <source>
        <dbReference type="EMBL" id="GMQ30044.1"/>
    </source>
</evidence>
<sequence>MAELRKIPNLDGLVEIFPRIFHDDRGYFLESFREDWLTNLGIEERWVQDNQSFSQKGTVRGLHFQHEPHAQAKLVRVVSGKVLDVVVDLRKDSPTFGKYFSTVLDSERFNLFYVPKGFAHGFAVLEDAVFVYKCSNYYNRESEGGILWNDPALGIDWGVSDPIISEKDKLWPSIQEFKEQTGGL</sequence>
<proteinExistence type="inferred from homology"/>
<dbReference type="Gene3D" id="2.60.120.10">
    <property type="entry name" value="Jelly Rolls"/>
    <property type="match status" value="1"/>
</dbReference>
<comment type="pathway">
    <text evidence="5">Carbohydrate biosynthesis; dTDP-L-rhamnose biosynthesis.</text>
</comment>
<comment type="subunit">
    <text evidence="5">Homodimer.</text>
</comment>
<dbReference type="CDD" id="cd00438">
    <property type="entry name" value="cupin_RmlC"/>
    <property type="match status" value="1"/>
</dbReference>
<organism evidence="6 7">
    <name type="scientific">Algoriphagus confluentis</name>
    <dbReference type="NCBI Taxonomy" id="1697556"/>
    <lineage>
        <taxon>Bacteria</taxon>
        <taxon>Pseudomonadati</taxon>
        <taxon>Bacteroidota</taxon>
        <taxon>Cytophagia</taxon>
        <taxon>Cytophagales</taxon>
        <taxon>Cyclobacteriaceae</taxon>
        <taxon>Algoriphagus</taxon>
    </lineage>
</organism>
<dbReference type="InterPro" id="IPR000888">
    <property type="entry name" value="RmlC-like"/>
</dbReference>
<dbReference type="InterPro" id="IPR011051">
    <property type="entry name" value="RmlC_Cupin_sf"/>
</dbReference>
<gene>
    <name evidence="6" type="primary">rfbC</name>
    <name evidence="6" type="ORF">Aconfl_26870</name>
</gene>
<dbReference type="Pfam" id="PF00908">
    <property type="entry name" value="dTDP_sugar_isom"/>
    <property type="match status" value="1"/>
</dbReference>
<dbReference type="EMBL" id="BTPD01000008">
    <property type="protein sequence ID" value="GMQ30044.1"/>
    <property type="molecule type" value="Genomic_DNA"/>
</dbReference>
<comment type="function">
    <text evidence="2 5">Catalyzes the epimerization of the C3' and C5'positions of dTDP-6-deoxy-D-xylo-4-hexulose, forming dTDP-6-deoxy-L-lyxo-4-hexulose.</text>
</comment>
<evidence type="ECO:0000256" key="1">
    <source>
        <dbReference type="ARBA" id="ARBA00001298"/>
    </source>
</evidence>
<dbReference type="SUPFAM" id="SSF51182">
    <property type="entry name" value="RmlC-like cupins"/>
    <property type="match status" value="1"/>
</dbReference>
<keyword evidence="7" id="KW-1185">Reference proteome</keyword>
<dbReference type="PANTHER" id="PTHR21047">
    <property type="entry name" value="DTDP-6-DEOXY-D-GLUCOSE-3,5 EPIMERASE"/>
    <property type="match status" value="1"/>
</dbReference>
<reference evidence="6 7" key="1">
    <citation type="submission" date="2023-08" db="EMBL/GenBank/DDBJ databases">
        <title>Draft genome sequence of Algoriphagus confluentis.</title>
        <authorList>
            <person name="Takatani N."/>
            <person name="Hosokawa M."/>
            <person name="Sawabe T."/>
        </authorList>
    </citation>
    <scope>NUCLEOTIDE SEQUENCE [LARGE SCALE GENOMIC DNA]</scope>
    <source>
        <strain evidence="6 7">NBRC 111222</strain>
    </source>
</reference>
<protein>
    <recommendedName>
        <fullName evidence="4 5">dTDP-4-dehydrorhamnose 3,5-epimerase</fullName>
        <ecNumber evidence="3 5">5.1.3.13</ecNumber>
    </recommendedName>
    <alternativeName>
        <fullName evidence="5">Thymidine diphospho-4-keto-rhamnose 3,5-epimerase</fullName>
    </alternativeName>
</protein>
<comment type="catalytic activity">
    <reaction evidence="1 5">
        <text>dTDP-4-dehydro-6-deoxy-alpha-D-glucose = dTDP-4-dehydro-beta-L-rhamnose</text>
        <dbReference type="Rhea" id="RHEA:16969"/>
        <dbReference type="ChEBI" id="CHEBI:57649"/>
        <dbReference type="ChEBI" id="CHEBI:62830"/>
        <dbReference type="EC" id="5.1.3.13"/>
    </reaction>
</comment>
<comment type="similarity">
    <text evidence="5">Belongs to the dTDP-4-dehydrorhamnose 3,5-epimerase family.</text>
</comment>
<keyword evidence="5" id="KW-0413">Isomerase</keyword>
<evidence type="ECO:0000256" key="5">
    <source>
        <dbReference type="RuleBase" id="RU364069"/>
    </source>
</evidence>
<evidence type="ECO:0000313" key="7">
    <source>
        <dbReference type="Proteomes" id="UP001338309"/>
    </source>
</evidence>
<evidence type="ECO:0000256" key="3">
    <source>
        <dbReference type="ARBA" id="ARBA00012098"/>
    </source>
</evidence>